<dbReference type="EMBL" id="BAABFT010000026">
    <property type="protein sequence ID" value="GAA4340671.1"/>
    <property type="molecule type" value="Genomic_DNA"/>
</dbReference>
<dbReference type="Gene3D" id="3.40.710.10">
    <property type="entry name" value="DD-peptidase/beta-lactamase superfamily"/>
    <property type="match status" value="1"/>
</dbReference>
<dbReference type="SUPFAM" id="SSF56601">
    <property type="entry name" value="beta-lactamase/transpeptidase-like"/>
    <property type="match status" value="1"/>
</dbReference>
<keyword evidence="9" id="KW-1185">Reference proteome</keyword>
<dbReference type="InterPro" id="IPR050491">
    <property type="entry name" value="AmpC-like"/>
</dbReference>
<dbReference type="InterPro" id="IPR001586">
    <property type="entry name" value="Beta-lactam_class-C_AS"/>
</dbReference>
<dbReference type="Proteomes" id="UP001500582">
    <property type="component" value="Unassembled WGS sequence"/>
</dbReference>
<dbReference type="Pfam" id="PF00144">
    <property type="entry name" value="Beta-lactamase"/>
    <property type="match status" value="1"/>
</dbReference>
<accession>A0ABP8HKP0</accession>
<dbReference type="InterPro" id="IPR012338">
    <property type="entry name" value="Beta-lactam/transpept-like"/>
</dbReference>
<dbReference type="PROSITE" id="PS00336">
    <property type="entry name" value="BETA_LACTAMASE_C"/>
    <property type="match status" value="1"/>
</dbReference>
<feature type="domain" description="Beta-lactamase-related" evidence="7">
    <location>
        <begin position="153"/>
        <end position="467"/>
    </location>
</feature>
<evidence type="ECO:0000256" key="1">
    <source>
        <dbReference type="ARBA" id="ARBA00001526"/>
    </source>
</evidence>
<comment type="similarity">
    <text evidence="2 5">Belongs to the class-C beta-lactamase family.</text>
</comment>
<dbReference type="InterPro" id="IPR001466">
    <property type="entry name" value="Beta-lactam-related"/>
</dbReference>
<evidence type="ECO:0000256" key="4">
    <source>
        <dbReference type="ARBA" id="ARBA00023251"/>
    </source>
</evidence>
<name>A0ABP8HKP0_9SPHI</name>
<evidence type="ECO:0000259" key="7">
    <source>
        <dbReference type="Pfam" id="PF00144"/>
    </source>
</evidence>
<dbReference type="PANTHER" id="PTHR46825:SF8">
    <property type="entry name" value="BETA-LACTAMASE-RELATED"/>
    <property type="match status" value="1"/>
</dbReference>
<organism evidence="8 9">
    <name type="scientific">Mucilaginibacter gynuensis</name>
    <dbReference type="NCBI Taxonomy" id="1302236"/>
    <lineage>
        <taxon>Bacteria</taxon>
        <taxon>Pseudomonadati</taxon>
        <taxon>Bacteroidota</taxon>
        <taxon>Sphingobacteriia</taxon>
        <taxon>Sphingobacteriales</taxon>
        <taxon>Sphingobacteriaceae</taxon>
        <taxon>Mucilaginibacter</taxon>
    </lineage>
</organism>
<evidence type="ECO:0000256" key="5">
    <source>
        <dbReference type="RuleBase" id="RU361140"/>
    </source>
</evidence>
<evidence type="ECO:0000256" key="6">
    <source>
        <dbReference type="SAM" id="SignalP"/>
    </source>
</evidence>
<evidence type="ECO:0000256" key="2">
    <source>
        <dbReference type="ARBA" id="ARBA00007840"/>
    </source>
</evidence>
<comment type="catalytic activity">
    <reaction evidence="1 5">
        <text>a beta-lactam + H2O = a substituted beta-amino acid</text>
        <dbReference type="Rhea" id="RHEA:20401"/>
        <dbReference type="ChEBI" id="CHEBI:15377"/>
        <dbReference type="ChEBI" id="CHEBI:35627"/>
        <dbReference type="ChEBI" id="CHEBI:140347"/>
        <dbReference type="EC" id="3.5.2.6"/>
    </reaction>
</comment>
<proteinExistence type="inferred from homology"/>
<comment type="caution">
    <text evidence="8">The sequence shown here is derived from an EMBL/GenBank/DDBJ whole genome shotgun (WGS) entry which is preliminary data.</text>
</comment>
<evidence type="ECO:0000256" key="3">
    <source>
        <dbReference type="ARBA" id="ARBA00022801"/>
    </source>
</evidence>
<protein>
    <recommendedName>
        <fullName evidence="5">Beta-lactamase</fullName>
        <ecNumber evidence="5">3.5.2.6</ecNumber>
    </recommendedName>
</protein>
<feature type="signal peptide" evidence="6">
    <location>
        <begin position="1"/>
        <end position="24"/>
    </location>
</feature>
<sequence length="479" mass="52662">MLHTINNRIYSLLLMILFAVPVSAQSLQQRKNDSVFVKVKEFFNTQDAEGIYSLTGESFRKELSADAFKTIATTQLFPIGKINSSTLISFVNNQLSTYKLEFGTVTLQLLMTLDDKDKLGMFLFQPYKETSPEKLIEAATSNPLKTPADKAIDSIARKYIQKGNTVGLSIGILKNGQISTYGYGETTIGNKKLPDANTLFEIGSISKTFTAVLLAYYVNEGKVKLTDPVTKYLPDSVAANPELQQITLLSLSNHTSGLARMPDNWEKQAFEPLNPYKNYNKQLLFAYLKNCKLETKPGEKYAYTNLGVGLLGIALEKISGKSYEVMVKELIAKPLGLKSTVQHITPELAPRFVTVYNAEGKATPAWDFDALASCGALRSTVTDLLAYAKANMQSATGTSKPAKAMELTHHITFEKDAKMGLGWHIIFVDGVNYIFHNGGTYGSSSFLAFNTEKNLAVVVLSNAAESTDGLGTELLKKLQ</sequence>
<gene>
    <name evidence="8" type="ORF">GCM10023149_52300</name>
</gene>
<dbReference type="RefSeq" id="WP_345214189.1">
    <property type="nucleotide sequence ID" value="NZ_BAABFT010000026.1"/>
</dbReference>
<evidence type="ECO:0000313" key="9">
    <source>
        <dbReference type="Proteomes" id="UP001500582"/>
    </source>
</evidence>
<reference evidence="9" key="1">
    <citation type="journal article" date="2019" name="Int. J. Syst. Evol. Microbiol.">
        <title>The Global Catalogue of Microorganisms (GCM) 10K type strain sequencing project: providing services to taxonomists for standard genome sequencing and annotation.</title>
        <authorList>
            <consortium name="The Broad Institute Genomics Platform"/>
            <consortium name="The Broad Institute Genome Sequencing Center for Infectious Disease"/>
            <person name="Wu L."/>
            <person name="Ma J."/>
        </authorList>
    </citation>
    <scope>NUCLEOTIDE SEQUENCE [LARGE SCALE GENOMIC DNA]</scope>
    <source>
        <strain evidence="9">JCM 17705</strain>
    </source>
</reference>
<keyword evidence="6" id="KW-0732">Signal</keyword>
<feature type="chain" id="PRO_5046337450" description="Beta-lactamase" evidence="6">
    <location>
        <begin position="25"/>
        <end position="479"/>
    </location>
</feature>
<keyword evidence="4 5" id="KW-0046">Antibiotic resistance</keyword>
<dbReference type="EC" id="3.5.2.6" evidence="5"/>
<evidence type="ECO:0000313" key="8">
    <source>
        <dbReference type="EMBL" id="GAA4340671.1"/>
    </source>
</evidence>
<dbReference type="PANTHER" id="PTHR46825">
    <property type="entry name" value="D-ALANYL-D-ALANINE-CARBOXYPEPTIDASE/ENDOPEPTIDASE AMPH"/>
    <property type="match status" value="1"/>
</dbReference>
<keyword evidence="3 5" id="KW-0378">Hydrolase</keyword>